<keyword evidence="1" id="KW-0378">Hydrolase</keyword>
<protein>
    <recommendedName>
        <fullName evidence="1">Protein phosphatase</fullName>
        <ecNumber evidence="1">3.1.3.16</ecNumber>
    </recommendedName>
</protein>
<dbReference type="EC" id="3.1.3.16" evidence="1"/>
<keyword evidence="1" id="KW-0460">Magnesium</keyword>
<dbReference type="SUPFAM" id="SSF81606">
    <property type="entry name" value="PP2C-like"/>
    <property type="match status" value="1"/>
</dbReference>
<accession>A0AAD3HJJ1</accession>
<keyword evidence="1" id="KW-0479">Metal-binding</keyword>
<dbReference type="PROSITE" id="PS51746">
    <property type="entry name" value="PPM_2"/>
    <property type="match status" value="1"/>
</dbReference>
<proteinExistence type="inferred from homology"/>
<keyword evidence="1" id="KW-0464">Manganese</keyword>
<keyword evidence="4" id="KW-1185">Reference proteome</keyword>
<dbReference type="InterPro" id="IPR036457">
    <property type="entry name" value="PPM-type-like_dom_sf"/>
</dbReference>
<dbReference type="Gene3D" id="3.60.40.10">
    <property type="entry name" value="PPM-type phosphatase domain"/>
    <property type="match status" value="2"/>
</dbReference>
<name>A0AAD3HJJ1_9CHLO</name>
<comment type="cofactor">
    <cofactor evidence="1">
        <name>Mn(2+)</name>
        <dbReference type="ChEBI" id="CHEBI:29035"/>
    </cofactor>
</comment>
<dbReference type="Pfam" id="PF13672">
    <property type="entry name" value="PP2C_2"/>
    <property type="match status" value="1"/>
</dbReference>
<dbReference type="AlphaFoldDB" id="A0AAD3HJJ1"/>
<feature type="domain" description="PPM-type phosphatase" evidence="2">
    <location>
        <begin position="110"/>
        <end position="368"/>
    </location>
</feature>
<keyword evidence="1" id="KW-0904">Protein phosphatase</keyword>
<dbReference type="PANTHER" id="PTHR12320">
    <property type="entry name" value="PROTEIN PHOSPHATASE 2C"/>
    <property type="match status" value="1"/>
</dbReference>
<dbReference type="GO" id="GO:0004722">
    <property type="term" value="F:protein serine/threonine phosphatase activity"/>
    <property type="evidence" value="ECO:0007669"/>
    <property type="project" value="UniProtKB-EC"/>
</dbReference>
<comment type="similarity">
    <text evidence="1">Belongs to the PP2C family.</text>
</comment>
<evidence type="ECO:0000313" key="3">
    <source>
        <dbReference type="EMBL" id="GFR43147.1"/>
    </source>
</evidence>
<evidence type="ECO:0000313" key="4">
    <source>
        <dbReference type="Proteomes" id="UP001054857"/>
    </source>
</evidence>
<sequence length="374" mass="39504">MFFLSSFCRRSSSFVDTTIINLSPMLSCTPGLARSTARQGSLPRSCCQLLASRPTAATLLGQRLPSAVVEWNTPHKGTGVSRVTRGGPFLAMCCLAHGALGAHAVDSWKLSSPTSLQLAAGAFMLPHPDKALKGGEDWYFIANNSRAVGVADGVGGWAEVGVDAGAYARQLMSHAAEVADQTTAASTSSSGQQPKLSAQDILERAYALTTVRGSSTACVAVLNGDSLAVSNIGDSGLLILRGGSVAFHTPQQQHGFNFPFQIGSADSMSDHPSTAQRFEVSVQPGDLIVLGTDGLWDNCFDEEVASVLKYCCEQRMEVGKMAQVLAHYARHRASDSKFASPFAYAAFTAGYAYMGGKMDDITAVICIVQHPAKI</sequence>
<comment type="cofactor">
    <cofactor evidence="1">
        <name>Mg(2+)</name>
        <dbReference type="ChEBI" id="CHEBI:18420"/>
    </cofactor>
</comment>
<reference evidence="3 4" key="1">
    <citation type="journal article" date="2021" name="Sci. Rep.">
        <title>Genome sequencing of the multicellular alga Astrephomene provides insights into convergent evolution of germ-soma differentiation.</title>
        <authorList>
            <person name="Yamashita S."/>
            <person name="Yamamoto K."/>
            <person name="Matsuzaki R."/>
            <person name="Suzuki S."/>
            <person name="Yamaguchi H."/>
            <person name="Hirooka S."/>
            <person name="Minakuchi Y."/>
            <person name="Miyagishima S."/>
            <person name="Kawachi M."/>
            <person name="Toyoda A."/>
            <person name="Nozaki H."/>
        </authorList>
    </citation>
    <scope>NUCLEOTIDE SEQUENCE [LARGE SCALE GENOMIC DNA]</scope>
    <source>
        <strain evidence="3 4">NIES-4017</strain>
    </source>
</reference>
<comment type="catalytic activity">
    <reaction evidence="1">
        <text>O-phospho-L-seryl-[protein] + H2O = L-seryl-[protein] + phosphate</text>
        <dbReference type="Rhea" id="RHEA:20629"/>
        <dbReference type="Rhea" id="RHEA-COMP:9863"/>
        <dbReference type="Rhea" id="RHEA-COMP:11604"/>
        <dbReference type="ChEBI" id="CHEBI:15377"/>
        <dbReference type="ChEBI" id="CHEBI:29999"/>
        <dbReference type="ChEBI" id="CHEBI:43474"/>
        <dbReference type="ChEBI" id="CHEBI:83421"/>
        <dbReference type="EC" id="3.1.3.16"/>
    </reaction>
</comment>
<dbReference type="InterPro" id="IPR001932">
    <property type="entry name" value="PPM-type_phosphatase-like_dom"/>
</dbReference>
<evidence type="ECO:0000256" key="1">
    <source>
        <dbReference type="RuleBase" id="RU366020"/>
    </source>
</evidence>
<dbReference type="EMBL" id="BMAR01000005">
    <property type="protein sequence ID" value="GFR43147.1"/>
    <property type="molecule type" value="Genomic_DNA"/>
</dbReference>
<dbReference type="SMART" id="SM00332">
    <property type="entry name" value="PP2Cc"/>
    <property type="match status" value="1"/>
</dbReference>
<comment type="caution">
    <text evidence="3">The sequence shown here is derived from an EMBL/GenBank/DDBJ whole genome shotgun (WGS) entry which is preliminary data.</text>
</comment>
<gene>
    <name evidence="3" type="ORF">Agub_g4170</name>
</gene>
<dbReference type="PANTHER" id="PTHR12320:SF1">
    <property type="entry name" value="PROTEIN PHOSPHATASE PTC7 HOMOLOG"/>
    <property type="match status" value="1"/>
</dbReference>
<dbReference type="InterPro" id="IPR039123">
    <property type="entry name" value="PPTC7"/>
</dbReference>
<organism evidence="3 4">
    <name type="scientific">Astrephomene gubernaculifera</name>
    <dbReference type="NCBI Taxonomy" id="47775"/>
    <lineage>
        <taxon>Eukaryota</taxon>
        <taxon>Viridiplantae</taxon>
        <taxon>Chlorophyta</taxon>
        <taxon>core chlorophytes</taxon>
        <taxon>Chlorophyceae</taxon>
        <taxon>CS clade</taxon>
        <taxon>Chlamydomonadales</taxon>
        <taxon>Astrephomenaceae</taxon>
        <taxon>Astrephomene</taxon>
    </lineage>
</organism>
<evidence type="ECO:0000259" key="2">
    <source>
        <dbReference type="PROSITE" id="PS51746"/>
    </source>
</evidence>
<dbReference type="SMART" id="SM00331">
    <property type="entry name" value="PP2C_SIG"/>
    <property type="match status" value="1"/>
</dbReference>
<comment type="catalytic activity">
    <reaction evidence="1">
        <text>O-phospho-L-threonyl-[protein] + H2O = L-threonyl-[protein] + phosphate</text>
        <dbReference type="Rhea" id="RHEA:47004"/>
        <dbReference type="Rhea" id="RHEA-COMP:11060"/>
        <dbReference type="Rhea" id="RHEA-COMP:11605"/>
        <dbReference type="ChEBI" id="CHEBI:15377"/>
        <dbReference type="ChEBI" id="CHEBI:30013"/>
        <dbReference type="ChEBI" id="CHEBI:43474"/>
        <dbReference type="ChEBI" id="CHEBI:61977"/>
        <dbReference type="EC" id="3.1.3.16"/>
    </reaction>
</comment>
<dbReference type="CDD" id="cd00143">
    <property type="entry name" value="PP2Cc"/>
    <property type="match status" value="1"/>
</dbReference>
<dbReference type="GO" id="GO:0046872">
    <property type="term" value="F:metal ion binding"/>
    <property type="evidence" value="ECO:0007669"/>
    <property type="project" value="UniProtKB-UniRule"/>
</dbReference>
<dbReference type="Proteomes" id="UP001054857">
    <property type="component" value="Unassembled WGS sequence"/>
</dbReference>